<proteinExistence type="predicted"/>
<evidence type="ECO:0000313" key="2">
    <source>
        <dbReference type="EMBL" id="MFD1539470.1"/>
    </source>
</evidence>
<dbReference type="InterPro" id="IPR025110">
    <property type="entry name" value="AMP-bd_C"/>
</dbReference>
<sequence length="126" mass="13383">RMYRTGDLARWNADGSLEFAGRRDGQVKIRGLRIELGEIETVLCRHPHVAQATVVGGEDGRGLVGYVVRRPGRSVDPGELREHVAAHLPGYMVPTSIVALAVMPLTPSGKVDRAALPAPEPAAAAG</sequence>
<accession>A0ABW4GA03</accession>
<dbReference type="SUPFAM" id="SSF56801">
    <property type="entry name" value="Acetyl-CoA synthetase-like"/>
    <property type="match status" value="1"/>
</dbReference>
<reference evidence="3" key="1">
    <citation type="journal article" date="2019" name="Int. J. Syst. Evol. Microbiol.">
        <title>The Global Catalogue of Microorganisms (GCM) 10K type strain sequencing project: providing services to taxonomists for standard genome sequencing and annotation.</title>
        <authorList>
            <consortium name="The Broad Institute Genomics Platform"/>
            <consortium name="The Broad Institute Genome Sequencing Center for Infectious Disease"/>
            <person name="Wu L."/>
            <person name="Ma J."/>
        </authorList>
    </citation>
    <scope>NUCLEOTIDE SEQUENCE [LARGE SCALE GENOMIC DNA]</scope>
    <source>
        <strain evidence="3">CGMCC 1.15399</strain>
    </source>
</reference>
<dbReference type="InterPro" id="IPR045851">
    <property type="entry name" value="AMP-bd_C_sf"/>
</dbReference>
<dbReference type="EMBL" id="JBHUCM010000017">
    <property type="protein sequence ID" value="MFD1539470.1"/>
    <property type="molecule type" value="Genomic_DNA"/>
</dbReference>
<dbReference type="Pfam" id="PF13193">
    <property type="entry name" value="AMP-binding_C"/>
    <property type="match status" value="1"/>
</dbReference>
<dbReference type="InterPro" id="IPR042099">
    <property type="entry name" value="ANL_N_sf"/>
</dbReference>
<comment type="caution">
    <text evidence="2">The sequence shown here is derived from an EMBL/GenBank/DDBJ whole genome shotgun (WGS) entry which is preliminary data.</text>
</comment>
<dbReference type="Proteomes" id="UP001597097">
    <property type="component" value="Unassembled WGS sequence"/>
</dbReference>
<dbReference type="PANTHER" id="PTHR45527:SF1">
    <property type="entry name" value="FATTY ACID SYNTHASE"/>
    <property type="match status" value="1"/>
</dbReference>
<feature type="non-terminal residue" evidence="2">
    <location>
        <position position="126"/>
    </location>
</feature>
<feature type="non-terminal residue" evidence="2">
    <location>
        <position position="1"/>
    </location>
</feature>
<evidence type="ECO:0000259" key="1">
    <source>
        <dbReference type="Pfam" id="PF13193"/>
    </source>
</evidence>
<name>A0ABW4GA03_9ACTN</name>
<dbReference type="Gene3D" id="3.40.50.12780">
    <property type="entry name" value="N-terminal domain of ligase-like"/>
    <property type="match status" value="1"/>
</dbReference>
<dbReference type="PANTHER" id="PTHR45527">
    <property type="entry name" value="NONRIBOSOMAL PEPTIDE SYNTHETASE"/>
    <property type="match status" value="1"/>
</dbReference>
<keyword evidence="3" id="KW-1185">Reference proteome</keyword>
<feature type="domain" description="AMP-binding enzyme C-terminal" evidence="1">
    <location>
        <begin position="38"/>
        <end position="110"/>
    </location>
</feature>
<gene>
    <name evidence="2" type="ORF">ACFSJ0_20615</name>
</gene>
<dbReference type="Gene3D" id="3.30.300.30">
    <property type="match status" value="1"/>
</dbReference>
<protein>
    <recommendedName>
        <fullName evidence="1">AMP-binding enzyme C-terminal domain-containing protein</fullName>
    </recommendedName>
</protein>
<dbReference type="RefSeq" id="WP_378621914.1">
    <property type="nucleotide sequence ID" value="NZ_JBHUCM010000017.1"/>
</dbReference>
<evidence type="ECO:0000313" key="3">
    <source>
        <dbReference type="Proteomes" id="UP001597097"/>
    </source>
</evidence>
<organism evidence="2 3">
    <name type="scientific">Nonomuraea guangzhouensis</name>
    <dbReference type="NCBI Taxonomy" id="1291555"/>
    <lineage>
        <taxon>Bacteria</taxon>
        <taxon>Bacillati</taxon>
        <taxon>Actinomycetota</taxon>
        <taxon>Actinomycetes</taxon>
        <taxon>Streptosporangiales</taxon>
        <taxon>Streptosporangiaceae</taxon>
        <taxon>Nonomuraea</taxon>
    </lineage>
</organism>